<accession>A0A9Q3D980</accession>
<proteinExistence type="predicted"/>
<keyword evidence="3" id="KW-1185">Reference proteome</keyword>
<reference evidence="2" key="1">
    <citation type="submission" date="2021-03" db="EMBL/GenBank/DDBJ databases">
        <title>Draft genome sequence of rust myrtle Austropuccinia psidii MF-1, a brazilian biotype.</title>
        <authorList>
            <person name="Quecine M.C."/>
            <person name="Pachon D.M.R."/>
            <person name="Bonatelli M.L."/>
            <person name="Correr F.H."/>
            <person name="Franceschini L.M."/>
            <person name="Leite T.F."/>
            <person name="Margarido G.R.A."/>
            <person name="Almeida C.A."/>
            <person name="Ferrarezi J.A."/>
            <person name="Labate C.A."/>
        </authorList>
    </citation>
    <scope>NUCLEOTIDE SEQUENCE</scope>
    <source>
        <strain evidence="2">MF-1</strain>
    </source>
</reference>
<dbReference type="Proteomes" id="UP000765509">
    <property type="component" value="Unassembled WGS sequence"/>
</dbReference>
<feature type="compositionally biased region" description="Polar residues" evidence="1">
    <location>
        <begin position="120"/>
        <end position="130"/>
    </location>
</feature>
<protein>
    <submittedName>
        <fullName evidence="2">Uncharacterized protein</fullName>
    </submittedName>
</protein>
<dbReference type="EMBL" id="AVOT02015272">
    <property type="protein sequence ID" value="MBW0499441.1"/>
    <property type="molecule type" value="Genomic_DNA"/>
</dbReference>
<evidence type="ECO:0000313" key="2">
    <source>
        <dbReference type="EMBL" id="MBW0499441.1"/>
    </source>
</evidence>
<gene>
    <name evidence="2" type="ORF">O181_039156</name>
</gene>
<organism evidence="2 3">
    <name type="scientific">Austropuccinia psidii MF-1</name>
    <dbReference type="NCBI Taxonomy" id="1389203"/>
    <lineage>
        <taxon>Eukaryota</taxon>
        <taxon>Fungi</taxon>
        <taxon>Dikarya</taxon>
        <taxon>Basidiomycota</taxon>
        <taxon>Pucciniomycotina</taxon>
        <taxon>Pucciniomycetes</taxon>
        <taxon>Pucciniales</taxon>
        <taxon>Sphaerophragmiaceae</taxon>
        <taxon>Austropuccinia</taxon>
    </lineage>
</organism>
<sequence length="271" mass="30589">MVTSLLDQSKDIIRQIKDGNGKRKFKLGLIVTMSCHPLYSNIKVSSYFSSLTHFSSCNHTNYFSLPIEQNPPNPPQQETPIPCMPCDQTPWQPTTGPGGTQWLEDLFHEPSQHNEPPIPGTSQSSKSQVPSHEDTSTGDPEPEMALTQSMEEPFVCPLAPPSTPTPEIPTTSSPHSHNEAGQEFTNLKPTLMIPQEIVHDIINQVLLEHCQLLHMIPVVDATHRNEMHQQFWEELNSLLGQVLEAYPKEDITRIVSRFLKKNHIIFTYLLL</sequence>
<feature type="region of interest" description="Disordered" evidence="1">
    <location>
        <begin position="162"/>
        <end position="181"/>
    </location>
</feature>
<name>A0A9Q3D980_9BASI</name>
<evidence type="ECO:0000256" key="1">
    <source>
        <dbReference type="SAM" id="MobiDB-lite"/>
    </source>
</evidence>
<comment type="caution">
    <text evidence="2">The sequence shown here is derived from an EMBL/GenBank/DDBJ whole genome shotgun (WGS) entry which is preliminary data.</text>
</comment>
<evidence type="ECO:0000313" key="3">
    <source>
        <dbReference type="Proteomes" id="UP000765509"/>
    </source>
</evidence>
<feature type="region of interest" description="Disordered" evidence="1">
    <location>
        <begin position="109"/>
        <end position="143"/>
    </location>
</feature>
<dbReference type="AlphaFoldDB" id="A0A9Q3D980"/>